<gene>
    <name evidence="5" type="ORF">DWX94_02190</name>
</gene>
<evidence type="ECO:0000313" key="5">
    <source>
        <dbReference type="EMBL" id="RGS43895.1"/>
    </source>
</evidence>
<dbReference type="InterPro" id="IPR010982">
    <property type="entry name" value="Lambda_DNA-bd_dom_sf"/>
</dbReference>
<comment type="caution">
    <text evidence="5">The sequence shown here is derived from an EMBL/GenBank/DDBJ whole genome shotgun (WGS) entry which is preliminary data.</text>
</comment>
<dbReference type="Pfam" id="PF13377">
    <property type="entry name" value="Peripla_BP_3"/>
    <property type="match status" value="1"/>
</dbReference>
<dbReference type="Pfam" id="PF00356">
    <property type="entry name" value="LacI"/>
    <property type="match status" value="1"/>
</dbReference>
<dbReference type="SUPFAM" id="SSF53822">
    <property type="entry name" value="Periplasmic binding protein-like I"/>
    <property type="match status" value="1"/>
</dbReference>
<sequence>MGIKEKSGIQLMTIKDIARISGYGIGTVSRVINNQTGVSDAAREKILRVIEENGFEPNVNAKLLKMSAKSAVVVIIKGNQNMLFADIVERIQNLLAGYDEDVIVEYIDEDGDEIEYAIKLIHSVNPKGIMFLGANLALFDERVKELEIPGVIITTGGEILANDNISSITIDDTAATYDMTRYLLEKGHRHIGVIGGQVSEKQISFNRYKGCKRAIDEWQHDDRAEFTYIPCRYSMKAGYEATKRLLEEQPEVTAIMALSDTIAIGVMRAAADLGKHIPEELSVTGFDGIELAGYCVPRLTTIKQNTEIMASRSVDIMLKHINYAAAGEHEIVPYSLIEGESVKSIG</sequence>
<dbReference type="OrthoDB" id="9775106at2"/>
<dbReference type="GO" id="GO:0003700">
    <property type="term" value="F:DNA-binding transcription factor activity"/>
    <property type="evidence" value="ECO:0007669"/>
    <property type="project" value="TreeGrafter"/>
</dbReference>
<evidence type="ECO:0000256" key="3">
    <source>
        <dbReference type="ARBA" id="ARBA00023163"/>
    </source>
</evidence>
<dbReference type="CDD" id="cd01392">
    <property type="entry name" value="HTH_LacI"/>
    <property type="match status" value="1"/>
</dbReference>
<organism evidence="5 6">
    <name type="scientific">Coprococcus eutactus</name>
    <dbReference type="NCBI Taxonomy" id="33043"/>
    <lineage>
        <taxon>Bacteria</taxon>
        <taxon>Bacillati</taxon>
        <taxon>Bacillota</taxon>
        <taxon>Clostridia</taxon>
        <taxon>Lachnospirales</taxon>
        <taxon>Lachnospiraceae</taxon>
        <taxon>Coprococcus</taxon>
    </lineage>
</organism>
<dbReference type="Proteomes" id="UP000283295">
    <property type="component" value="Unassembled WGS sequence"/>
</dbReference>
<dbReference type="GO" id="GO:0000976">
    <property type="term" value="F:transcription cis-regulatory region binding"/>
    <property type="evidence" value="ECO:0007669"/>
    <property type="project" value="TreeGrafter"/>
</dbReference>
<dbReference type="Gene3D" id="1.10.260.40">
    <property type="entry name" value="lambda repressor-like DNA-binding domains"/>
    <property type="match status" value="1"/>
</dbReference>
<name>A0A3R5WL54_9FIRM</name>
<dbReference type="EMBL" id="QRVK01000003">
    <property type="protein sequence ID" value="RGS43895.1"/>
    <property type="molecule type" value="Genomic_DNA"/>
</dbReference>
<keyword evidence="3" id="KW-0804">Transcription</keyword>
<dbReference type="InterPro" id="IPR046335">
    <property type="entry name" value="LacI/GalR-like_sensor"/>
</dbReference>
<dbReference type="PANTHER" id="PTHR30146:SF109">
    <property type="entry name" value="HTH-TYPE TRANSCRIPTIONAL REGULATOR GALS"/>
    <property type="match status" value="1"/>
</dbReference>
<accession>A0A3R5WL54</accession>
<dbReference type="AlphaFoldDB" id="A0A3R5WL54"/>
<dbReference type="PANTHER" id="PTHR30146">
    <property type="entry name" value="LACI-RELATED TRANSCRIPTIONAL REPRESSOR"/>
    <property type="match status" value="1"/>
</dbReference>
<evidence type="ECO:0000256" key="1">
    <source>
        <dbReference type="ARBA" id="ARBA00023015"/>
    </source>
</evidence>
<proteinExistence type="predicted"/>
<keyword evidence="1" id="KW-0805">Transcription regulation</keyword>
<protein>
    <submittedName>
        <fullName evidence="5">LacI family transcriptional regulator</fullName>
    </submittedName>
</protein>
<feature type="domain" description="HTH lacI-type" evidence="4">
    <location>
        <begin position="12"/>
        <end position="66"/>
    </location>
</feature>
<evidence type="ECO:0000259" key="4">
    <source>
        <dbReference type="PROSITE" id="PS50932"/>
    </source>
</evidence>
<evidence type="ECO:0000313" key="6">
    <source>
        <dbReference type="Proteomes" id="UP000283295"/>
    </source>
</evidence>
<dbReference type="InterPro" id="IPR028082">
    <property type="entry name" value="Peripla_BP_I"/>
</dbReference>
<dbReference type="SMART" id="SM00354">
    <property type="entry name" value="HTH_LACI"/>
    <property type="match status" value="1"/>
</dbReference>
<dbReference type="Gene3D" id="3.40.50.2300">
    <property type="match status" value="2"/>
</dbReference>
<dbReference type="SUPFAM" id="SSF47413">
    <property type="entry name" value="lambda repressor-like DNA-binding domains"/>
    <property type="match status" value="1"/>
</dbReference>
<evidence type="ECO:0000256" key="2">
    <source>
        <dbReference type="ARBA" id="ARBA00023125"/>
    </source>
</evidence>
<reference evidence="5 6" key="1">
    <citation type="submission" date="2018-08" db="EMBL/GenBank/DDBJ databases">
        <title>A genome reference for cultivated species of the human gut microbiota.</title>
        <authorList>
            <person name="Zou Y."/>
            <person name="Xue W."/>
            <person name="Luo G."/>
        </authorList>
    </citation>
    <scope>NUCLEOTIDE SEQUENCE [LARGE SCALE GENOMIC DNA]</scope>
    <source>
        <strain evidence="5 6">AF22-21</strain>
    </source>
</reference>
<keyword evidence="2" id="KW-0238">DNA-binding</keyword>
<dbReference type="InterPro" id="IPR000843">
    <property type="entry name" value="HTH_LacI"/>
</dbReference>
<dbReference type="CDD" id="cd06267">
    <property type="entry name" value="PBP1_LacI_sugar_binding-like"/>
    <property type="match status" value="1"/>
</dbReference>
<dbReference type="PROSITE" id="PS50932">
    <property type="entry name" value="HTH_LACI_2"/>
    <property type="match status" value="1"/>
</dbReference>